<proteinExistence type="predicted"/>
<dbReference type="HOGENOM" id="CLU_2278925_0_0_1"/>
<dbReference type="EMBL" id="KI284770">
    <property type="protein sequence ID" value="ESA12585.1"/>
    <property type="molecule type" value="Genomic_DNA"/>
</dbReference>
<gene>
    <name evidence="1" type="ORF">GLOINDRAFT_26969</name>
</gene>
<reference evidence="1" key="1">
    <citation type="submission" date="2013-07" db="EMBL/GenBank/DDBJ databases">
        <title>The genome of an arbuscular mycorrhizal fungus provides insights into the evolution of the oldest plant symbiosis.</title>
        <authorList>
            <consortium name="DOE Joint Genome Institute"/>
            <person name="Tisserant E."/>
            <person name="Malbreil M."/>
            <person name="Kuo A."/>
            <person name="Kohler A."/>
            <person name="Symeonidi A."/>
            <person name="Balestrini R."/>
            <person name="Charron P."/>
            <person name="Duensing N."/>
            <person name="Frei-dit-Frey N."/>
            <person name="Gianinazzi-Pearson V."/>
            <person name="Gilbert B."/>
            <person name="Handa Y."/>
            <person name="Hijri M."/>
            <person name="Kaul R."/>
            <person name="Kawaguchi M."/>
            <person name="Krajinski F."/>
            <person name="Lammers P."/>
            <person name="Lapierre D."/>
            <person name="Masclaux F.G."/>
            <person name="Murat C."/>
            <person name="Morin E."/>
            <person name="Ndikumana S."/>
            <person name="Pagni M."/>
            <person name="Petitpierre D."/>
            <person name="Requena N."/>
            <person name="Rosikiewicz P."/>
            <person name="Riley R."/>
            <person name="Saito K."/>
            <person name="San Clemente H."/>
            <person name="Shapiro H."/>
            <person name="van Tuinen D."/>
            <person name="Becard G."/>
            <person name="Bonfante P."/>
            <person name="Paszkowski U."/>
            <person name="Shachar-Hill Y."/>
            <person name="Young J.P."/>
            <person name="Sanders I.R."/>
            <person name="Henrissat B."/>
            <person name="Rensing S.A."/>
            <person name="Grigoriev I.V."/>
            <person name="Corradi N."/>
            <person name="Roux C."/>
            <person name="Martin F."/>
        </authorList>
    </citation>
    <scope>NUCLEOTIDE SEQUENCE</scope>
    <source>
        <strain evidence="1">DAOM 197198</strain>
    </source>
</reference>
<protein>
    <submittedName>
        <fullName evidence="1">Uncharacterized protein</fullName>
    </submittedName>
</protein>
<name>U9TWW7_RHIID</name>
<sequence length="102" mass="11620">MVNDEKEKTQKEQDINIDDDDEIYKDPNLLLKEQDGLKILDAITLHVVSKSYSKNKLRSNTNGSWPNVKSAPGSFQKFVDTVYNKYLNTIAIAGVIVYNTIR</sequence>
<evidence type="ECO:0000313" key="1">
    <source>
        <dbReference type="EMBL" id="ESA12585.1"/>
    </source>
</evidence>
<accession>U9TWW7</accession>
<organism evidence="1">
    <name type="scientific">Rhizophagus irregularis (strain DAOM 181602 / DAOM 197198 / MUCL 43194)</name>
    <name type="common">Arbuscular mycorrhizal fungus</name>
    <name type="synonym">Glomus intraradices</name>
    <dbReference type="NCBI Taxonomy" id="747089"/>
    <lineage>
        <taxon>Eukaryota</taxon>
        <taxon>Fungi</taxon>
        <taxon>Fungi incertae sedis</taxon>
        <taxon>Mucoromycota</taxon>
        <taxon>Glomeromycotina</taxon>
        <taxon>Glomeromycetes</taxon>
        <taxon>Glomerales</taxon>
        <taxon>Glomeraceae</taxon>
        <taxon>Rhizophagus</taxon>
    </lineage>
</organism>
<dbReference type="AlphaFoldDB" id="U9TWW7"/>